<gene>
    <name evidence="11" type="ORF">SAMN05421642_11526</name>
</gene>
<dbReference type="InterPro" id="IPR013785">
    <property type="entry name" value="Aldolase_TIM"/>
</dbReference>
<dbReference type="Pfam" id="PF13450">
    <property type="entry name" value="NAD_binding_8"/>
    <property type="match status" value="1"/>
</dbReference>
<keyword evidence="4" id="KW-0285">Flavoprotein</keyword>
<dbReference type="GO" id="GO:0046872">
    <property type="term" value="F:metal ion binding"/>
    <property type="evidence" value="ECO:0007669"/>
    <property type="project" value="UniProtKB-KW"/>
</dbReference>
<dbReference type="PANTHER" id="PTHR42917">
    <property type="entry name" value="2,4-DIENOYL-COA REDUCTASE"/>
    <property type="match status" value="1"/>
</dbReference>
<keyword evidence="5" id="KW-0288">FMN</keyword>
<dbReference type="GO" id="GO:0033543">
    <property type="term" value="P:fatty acid beta-oxidation, unsaturated, even number, reductase/isomerase pathway"/>
    <property type="evidence" value="ECO:0007669"/>
    <property type="project" value="TreeGrafter"/>
</dbReference>
<keyword evidence="12" id="KW-1185">Reference proteome</keyword>
<name>A0A239M139_9NOCA</name>
<evidence type="ECO:0000256" key="5">
    <source>
        <dbReference type="ARBA" id="ARBA00022643"/>
    </source>
</evidence>
<accession>A0A239M139</accession>
<dbReference type="SUPFAM" id="SSF51395">
    <property type="entry name" value="FMN-linked oxidoreductases"/>
    <property type="match status" value="1"/>
</dbReference>
<evidence type="ECO:0000259" key="10">
    <source>
        <dbReference type="Pfam" id="PF00724"/>
    </source>
</evidence>
<evidence type="ECO:0000313" key="12">
    <source>
        <dbReference type="Proteomes" id="UP000198327"/>
    </source>
</evidence>
<dbReference type="GO" id="GO:0051536">
    <property type="term" value="F:iron-sulfur cluster binding"/>
    <property type="evidence" value="ECO:0007669"/>
    <property type="project" value="UniProtKB-KW"/>
</dbReference>
<evidence type="ECO:0000256" key="1">
    <source>
        <dbReference type="ARBA" id="ARBA00001917"/>
    </source>
</evidence>
<comment type="similarity">
    <text evidence="3">In the N-terminal section; belongs to the NADH:flavin oxidoreductase/NADH oxidase family.</text>
</comment>
<dbReference type="AlphaFoldDB" id="A0A239M139"/>
<dbReference type="RefSeq" id="WP_089250298.1">
    <property type="nucleotide sequence ID" value="NZ_FZOW01000015.1"/>
</dbReference>
<evidence type="ECO:0000313" key="11">
    <source>
        <dbReference type="EMBL" id="SNT35629.1"/>
    </source>
</evidence>
<dbReference type="InterPro" id="IPR051793">
    <property type="entry name" value="NADH:flavin_oxidoreductase"/>
</dbReference>
<feature type="domain" description="NADH:flavin oxidoreductase/NADH oxidase N-terminal" evidence="10">
    <location>
        <begin position="4"/>
        <end position="337"/>
    </location>
</feature>
<reference evidence="12" key="1">
    <citation type="submission" date="2017-06" db="EMBL/GenBank/DDBJ databases">
        <authorList>
            <person name="Varghese N."/>
            <person name="Submissions S."/>
        </authorList>
    </citation>
    <scope>NUCLEOTIDE SEQUENCE [LARGE SCALE GENOMIC DNA]</scope>
    <source>
        <strain evidence="12">JCM 23211</strain>
    </source>
</reference>
<dbReference type="InterPro" id="IPR001155">
    <property type="entry name" value="OxRdtase_FMN_N"/>
</dbReference>
<dbReference type="Gene3D" id="3.20.20.70">
    <property type="entry name" value="Aldolase class I"/>
    <property type="match status" value="1"/>
</dbReference>
<comment type="cofactor">
    <cofactor evidence="2">
        <name>[4Fe-4S] cluster</name>
        <dbReference type="ChEBI" id="CHEBI:49883"/>
    </cofactor>
</comment>
<dbReference type="SUPFAM" id="SSF51905">
    <property type="entry name" value="FAD/NAD(P)-binding domain"/>
    <property type="match status" value="1"/>
</dbReference>
<dbReference type="GO" id="GO:0008670">
    <property type="term" value="F:2,4-dienoyl-CoA reductase (NADPH) activity"/>
    <property type="evidence" value="ECO:0007669"/>
    <property type="project" value="TreeGrafter"/>
</dbReference>
<evidence type="ECO:0000256" key="8">
    <source>
        <dbReference type="ARBA" id="ARBA00023004"/>
    </source>
</evidence>
<keyword evidence="9" id="KW-0411">Iron-sulfur</keyword>
<dbReference type="OrthoDB" id="3169239at2"/>
<protein>
    <submittedName>
        <fullName evidence="11">2,4-dienoyl-CoA reductase</fullName>
    </submittedName>
</protein>
<organism evidence="11 12">
    <name type="scientific">Rhodococcoides kyotonense</name>
    <dbReference type="NCBI Taxonomy" id="398843"/>
    <lineage>
        <taxon>Bacteria</taxon>
        <taxon>Bacillati</taxon>
        <taxon>Actinomycetota</taxon>
        <taxon>Actinomycetes</taxon>
        <taxon>Mycobacteriales</taxon>
        <taxon>Nocardiaceae</taxon>
        <taxon>Rhodococcoides</taxon>
    </lineage>
</organism>
<dbReference type="Gene3D" id="3.40.50.720">
    <property type="entry name" value="NAD(P)-binding Rossmann-like Domain"/>
    <property type="match status" value="1"/>
</dbReference>
<dbReference type="Gene3D" id="3.50.50.60">
    <property type="entry name" value="FAD/NAD(P)-binding domain"/>
    <property type="match status" value="1"/>
</dbReference>
<dbReference type="GO" id="GO:0010181">
    <property type="term" value="F:FMN binding"/>
    <property type="evidence" value="ECO:0007669"/>
    <property type="project" value="InterPro"/>
</dbReference>
<proteinExistence type="inferred from homology"/>
<evidence type="ECO:0000256" key="4">
    <source>
        <dbReference type="ARBA" id="ARBA00022630"/>
    </source>
</evidence>
<dbReference type="InterPro" id="IPR036188">
    <property type="entry name" value="FAD/NAD-bd_sf"/>
</dbReference>
<keyword evidence="7" id="KW-0560">Oxidoreductase</keyword>
<evidence type="ECO:0000256" key="6">
    <source>
        <dbReference type="ARBA" id="ARBA00022723"/>
    </source>
</evidence>
<dbReference type="EMBL" id="FZOW01000015">
    <property type="protein sequence ID" value="SNT35629.1"/>
    <property type="molecule type" value="Genomic_DNA"/>
</dbReference>
<evidence type="ECO:0000256" key="3">
    <source>
        <dbReference type="ARBA" id="ARBA00011048"/>
    </source>
</evidence>
<dbReference type="PRINTS" id="PR00411">
    <property type="entry name" value="PNDRDTASEI"/>
</dbReference>
<comment type="cofactor">
    <cofactor evidence="1">
        <name>FMN</name>
        <dbReference type="ChEBI" id="CHEBI:58210"/>
    </cofactor>
</comment>
<evidence type="ECO:0000256" key="2">
    <source>
        <dbReference type="ARBA" id="ARBA00001966"/>
    </source>
</evidence>
<dbReference type="Pfam" id="PF00724">
    <property type="entry name" value="Oxidored_FMN"/>
    <property type="match status" value="1"/>
</dbReference>
<evidence type="ECO:0000256" key="9">
    <source>
        <dbReference type="ARBA" id="ARBA00023014"/>
    </source>
</evidence>
<keyword evidence="8" id="KW-0408">Iron</keyword>
<sequence>MDPLLEPLTINGVTLKNRIFTTAHAPMGFVPESGIPDERYVRYLEEKAIGGQGLIMFGGSSFVSADSHSHFGAFDAGVDEIVPWYQTVADRLHAHGAKAMVQISHLGRRADDRVDFLPTIAPSPIRERAHRSFPKPMEDHDFTRVLRAYAAAARRARDGGLDGVEIAAMSGHLPDTFIAPRANHRDDEYGGSFENRMRFLLQVVDTVRTAVGPDFLVAIRIPGREASTEGLSGDECVAIARRLSETKQLDFFNVMYGSGFTHRELGRQIPSAGTPLGAYLPVAERIRAAVAEPVFHAGRIADIATARYALREGLIDMVGMTRAHIADPHIVRKLEVGEEHRIRPCVGASFCLNGREMQCIHNPATGRESFIPQLITRGTQQLRVVVVGGGAAGLEAARVAAERGHDVSLFEAGSQVGGQVLTLSRTHRNSEKRSITEWLAEEAKLAGARIKLGAFVDGADVLAENPQVVIVASGGMPNTALPEGGDDLVETASDVLNMAPPTGKSILIYDDHGGEQALVVAEHLASGEGNQIEFATYDEAAGHDVGHTVIAEYRKILYKGGVNVTPDQELRGAKRAGGKLTVTLRNTMTDEITTRVVDRVVVEQGNSPFVDVYDELRDQSSNRGEIDLEAFVTGAAQPGDPDAPTDSFRLYRVGDALSHRGIHAAIFDARRLCMNL</sequence>
<keyword evidence="6" id="KW-0479">Metal-binding</keyword>
<dbReference type="Proteomes" id="UP000198327">
    <property type="component" value="Unassembled WGS sequence"/>
</dbReference>
<evidence type="ECO:0000256" key="7">
    <source>
        <dbReference type="ARBA" id="ARBA00023002"/>
    </source>
</evidence>
<dbReference type="PANTHER" id="PTHR42917:SF2">
    <property type="entry name" value="2,4-DIENOYL-COA REDUCTASE [(2E)-ENOYL-COA-PRODUCING]"/>
    <property type="match status" value="1"/>
</dbReference>